<feature type="repeat" description="PPR" evidence="2">
    <location>
        <begin position="218"/>
        <end position="252"/>
    </location>
</feature>
<evidence type="ECO:0000256" key="2">
    <source>
        <dbReference type="PROSITE-ProRule" id="PRU00708"/>
    </source>
</evidence>
<sequence>MRLDSCRLWAARRDGMNHARFAHLADLLHCCIAKRSHLYGRAAHARILSAGLSADTFLSNRLIELYARCHRLGYAVDVFRSIPCPNVFSWNAIVSACSKSGDLELAHQLFVQMPDKNVVSWNTMIGALARGGFEEAALDLYRVMTREGFVPTNFTLASVLSACGSLMALQDGRRCHGIAVKIGVDGNLFVENALLGMYAKCGCTSDAVKVFDRISHPNEVSITAMMGCMMQSGSIEEAVRLFEMMHRSGIHIDPVAVSSVLGACARAEGDELDIPRHHGLVLGQFIQALAVKYGFESDLHVGNSLIDMYAKRGNMDEAELLFNSLPNINVVSWNVLIAGYGQKGDSIKAIDMLKLMQQHGFEPDEVTYISLLAACAKTGDIAAAHEMFDKIVDPNVTLWNAILSGYCQDESHDRAVELFRKMQFQNVLPDQTTLAIVLSCCSALGLLDFGKQVHSASIRAVLHVDVFVASGLVDMYSKCGRIKVARLVFDRMTERDVVSWNAMITGFAHHSQNREAFAVFKQMRQDGMSPTESSYASVICSCARLSSLPQGRQIHAQTAKDGYEFRVYVGSALIDMYAKCGDVDEARRFFDTMPTKNVVSWNEMIHGYAQNGCGKRAVELFEHMLRTDEKPNSVTFVAVLAACSHAGMVDKGIKILDAMAKDHGIQPLADHYTCVIDSLGRAGRLVEAEALVDKMACIDDPVLWEVLLSACAVHGNATLAKRAAEKLFLLDPLSSAPYVLLSNIYASLGRWDDASAVRALMSGRGVAKDRGYSWIDNKNGVRAFMVDDDLWMVNAEEQASVYGAN</sequence>
<dbReference type="InterPro" id="IPR046848">
    <property type="entry name" value="E_motif"/>
</dbReference>
<keyword evidence="1" id="KW-0677">Repeat</keyword>
<dbReference type="PANTHER" id="PTHR47926:SF343">
    <property type="entry name" value="PENTACOTRIPEPTIDE-REPEAT REGION OF PRORP DOMAIN-CONTAINING PROTEIN"/>
    <property type="match status" value="1"/>
</dbReference>
<dbReference type="InterPro" id="IPR002885">
    <property type="entry name" value="PPR_rpt"/>
</dbReference>
<dbReference type="Pfam" id="PF01535">
    <property type="entry name" value="PPR"/>
    <property type="match status" value="3"/>
</dbReference>
<dbReference type="FunFam" id="1.25.40.10:FF:000343">
    <property type="entry name" value="Pentatricopeptide repeat-containing protein At3g58590"/>
    <property type="match status" value="1"/>
</dbReference>
<comment type="caution">
    <text evidence="3">The sequence shown here is derived from an EMBL/GenBank/DDBJ whole genome shotgun (WGS) entry which is preliminary data.</text>
</comment>
<protein>
    <recommendedName>
        <fullName evidence="5">Pentacotripeptide-repeat region of PRORP domain-containing protein</fullName>
    </recommendedName>
</protein>
<dbReference type="SUPFAM" id="SSF48452">
    <property type="entry name" value="TPR-like"/>
    <property type="match status" value="2"/>
</dbReference>
<dbReference type="FunFam" id="1.25.40.10:FF:000344">
    <property type="entry name" value="Pentatricopeptide repeat-containing protein"/>
    <property type="match status" value="1"/>
</dbReference>
<feature type="repeat" description="PPR" evidence="2">
    <location>
        <begin position="117"/>
        <end position="151"/>
    </location>
</feature>
<evidence type="ECO:0000313" key="4">
    <source>
        <dbReference type="Proteomes" id="UP000287651"/>
    </source>
</evidence>
<dbReference type="SUPFAM" id="SSF81901">
    <property type="entry name" value="HCP-like"/>
    <property type="match status" value="1"/>
</dbReference>
<dbReference type="FunFam" id="1.25.40.10:FF:000688">
    <property type="entry name" value="Pentatricopeptide repeat-containing protein"/>
    <property type="match status" value="1"/>
</dbReference>
<name>A0A426XBD4_ENSVE</name>
<evidence type="ECO:0000313" key="3">
    <source>
        <dbReference type="EMBL" id="RRT36777.1"/>
    </source>
</evidence>
<proteinExistence type="predicted"/>
<evidence type="ECO:0000256" key="1">
    <source>
        <dbReference type="ARBA" id="ARBA00022737"/>
    </source>
</evidence>
<accession>A0A426XBD4</accession>
<dbReference type="PROSITE" id="PS51375">
    <property type="entry name" value="PPR"/>
    <property type="match status" value="9"/>
</dbReference>
<organism evidence="3 4">
    <name type="scientific">Ensete ventricosum</name>
    <name type="common">Abyssinian banana</name>
    <name type="synonym">Musa ensete</name>
    <dbReference type="NCBI Taxonomy" id="4639"/>
    <lineage>
        <taxon>Eukaryota</taxon>
        <taxon>Viridiplantae</taxon>
        <taxon>Streptophyta</taxon>
        <taxon>Embryophyta</taxon>
        <taxon>Tracheophyta</taxon>
        <taxon>Spermatophyta</taxon>
        <taxon>Magnoliopsida</taxon>
        <taxon>Liliopsida</taxon>
        <taxon>Zingiberales</taxon>
        <taxon>Musaceae</taxon>
        <taxon>Ensete</taxon>
    </lineage>
</organism>
<dbReference type="Pfam" id="PF20431">
    <property type="entry name" value="E_motif"/>
    <property type="match status" value="1"/>
</dbReference>
<dbReference type="AlphaFoldDB" id="A0A426XBD4"/>
<dbReference type="Gene3D" id="1.25.40.10">
    <property type="entry name" value="Tetratricopeptide repeat domain"/>
    <property type="match status" value="6"/>
</dbReference>
<dbReference type="Proteomes" id="UP000287651">
    <property type="component" value="Unassembled WGS sequence"/>
</dbReference>
<feature type="repeat" description="PPR" evidence="2">
    <location>
        <begin position="632"/>
        <end position="667"/>
    </location>
</feature>
<gene>
    <name evidence="3" type="ORF">B296_00057994</name>
</gene>
<dbReference type="GO" id="GO:0009451">
    <property type="term" value="P:RNA modification"/>
    <property type="evidence" value="ECO:0007669"/>
    <property type="project" value="InterPro"/>
</dbReference>
<feature type="repeat" description="PPR" evidence="2">
    <location>
        <begin position="364"/>
        <end position="394"/>
    </location>
</feature>
<feature type="repeat" description="PPR" evidence="2">
    <location>
        <begin position="597"/>
        <end position="631"/>
    </location>
</feature>
<dbReference type="EMBL" id="AMZH03023139">
    <property type="protein sequence ID" value="RRT36777.1"/>
    <property type="molecule type" value="Genomic_DNA"/>
</dbReference>
<dbReference type="FunFam" id="1.25.40.10:FF:000090">
    <property type="entry name" value="Pentatricopeptide repeat-containing protein, chloroplastic"/>
    <property type="match status" value="1"/>
</dbReference>
<reference evidence="3 4" key="1">
    <citation type="journal article" date="2014" name="Agronomy (Basel)">
        <title>A Draft Genome Sequence for Ensete ventricosum, the Drought-Tolerant Tree Against Hunger.</title>
        <authorList>
            <person name="Harrison J."/>
            <person name="Moore K.A."/>
            <person name="Paszkiewicz K."/>
            <person name="Jones T."/>
            <person name="Grant M."/>
            <person name="Ambacheew D."/>
            <person name="Muzemil S."/>
            <person name="Studholme D.J."/>
        </authorList>
    </citation>
    <scope>NUCLEOTIDE SEQUENCE [LARGE SCALE GENOMIC DNA]</scope>
</reference>
<dbReference type="NCBIfam" id="TIGR00756">
    <property type="entry name" value="PPR"/>
    <property type="match status" value="10"/>
</dbReference>
<feature type="repeat" description="PPR" evidence="2">
    <location>
        <begin position="329"/>
        <end position="363"/>
    </location>
</feature>
<feature type="repeat" description="PPR" evidence="2">
    <location>
        <begin position="86"/>
        <end position="116"/>
    </location>
</feature>
<dbReference type="PANTHER" id="PTHR47926">
    <property type="entry name" value="PENTATRICOPEPTIDE REPEAT-CONTAINING PROTEIN"/>
    <property type="match status" value="1"/>
</dbReference>
<dbReference type="FunFam" id="1.25.40.10:FF:000442">
    <property type="entry name" value="Pentatricopeptide repeat-containing protein At3g49710"/>
    <property type="match status" value="1"/>
</dbReference>
<dbReference type="Pfam" id="PF13041">
    <property type="entry name" value="PPR_2"/>
    <property type="match status" value="6"/>
</dbReference>
<dbReference type="InterPro" id="IPR011990">
    <property type="entry name" value="TPR-like_helical_dom_sf"/>
</dbReference>
<dbReference type="InterPro" id="IPR046960">
    <property type="entry name" value="PPR_At4g14850-like_plant"/>
</dbReference>
<feature type="repeat" description="PPR" evidence="2">
    <location>
        <begin position="496"/>
        <end position="530"/>
    </location>
</feature>
<feature type="repeat" description="PPR" evidence="2">
    <location>
        <begin position="395"/>
        <end position="429"/>
    </location>
</feature>
<evidence type="ECO:0008006" key="5">
    <source>
        <dbReference type="Google" id="ProtNLM"/>
    </source>
</evidence>
<dbReference type="GO" id="GO:0003723">
    <property type="term" value="F:RNA binding"/>
    <property type="evidence" value="ECO:0007669"/>
    <property type="project" value="InterPro"/>
</dbReference>